<dbReference type="PANTHER" id="PTHR30386">
    <property type="entry name" value="MEMBRANE FUSION SUBUNIT OF EMRAB-TOLC MULTIDRUG EFFLUX PUMP"/>
    <property type="match status" value="1"/>
</dbReference>
<keyword evidence="3" id="KW-0812">Transmembrane</keyword>
<dbReference type="Proteomes" id="UP000316095">
    <property type="component" value="Unassembled WGS sequence"/>
</dbReference>
<organism evidence="4 5">
    <name type="scientific">Rubinisphaera italica</name>
    <dbReference type="NCBI Taxonomy" id="2527969"/>
    <lineage>
        <taxon>Bacteria</taxon>
        <taxon>Pseudomonadati</taxon>
        <taxon>Planctomycetota</taxon>
        <taxon>Planctomycetia</taxon>
        <taxon>Planctomycetales</taxon>
        <taxon>Planctomycetaceae</taxon>
        <taxon>Rubinisphaera</taxon>
    </lineage>
</organism>
<dbReference type="RefSeq" id="WP_146502617.1">
    <property type="nucleotide sequence ID" value="NZ_SJPG01000001.1"/>
</dbReference>
<evidence type="ECO:0000313" key="4">
    <source>
        <dbReference type="EMBL" id="TWT60500.1"/>
    </source>
</evidence>
<keyword evidence="1" id="KW-0175">Coiled coil</keyword>
<feature type="transmembrane region" description="Helical" evidence="3">
    <location>
        <begin position="47"/>
        <end position="67"/>
    </location>
</feature>
<evidence type="ECO:0000313" key="5">
    <source>
        <dbReference type="Proteomes" id="UP000316095"/>
    </source>
</evidence>
<dbReference type="AlphaFoldDB" id="A0A5C5XBX0"/>
<feature type="region of interest" description="Disordered" evidence="2">
    <location>
        <begin position="475"/>
        <end position="494"/>
    </location>
</feature>
<gene>
    <name evidence="4" type="ORF">Pan54_12140</name>
</gene>
<keyword evidence="3" id="KW-0472">Membrane</keyword>
<feature type="coiled-coil region" evidence="1">
    <location>
        <begin position="187"/>
        <end position="259"/>
    </location>
</feature>
<name>A0A5C5XBX0_9PLAN</name>
<dbReference type="PANTHER" id="PTHR30386:SF18">
    <property type="entry name" value="INNER MEMBRANE PROTEIN YIAV-RELATED"/>
    <property type="match status" value="1"/>
</dbReference>
<accession>A0A5C5XBX0</accession>
<dbReference type="EMBL" id="SJPG01000001">
    <property type="protein sequence ID" value="TWT60500.1"/>
    <property type="molecule type" value="Genomic_DNA"/>
</dbReference>
<keyword evidence="5" id="KW-1185">Reference proteome</keyword>
<protein>
    <recommendedName>
        <fullName evidence="6">Toxin secretion protein</fullName>
    </recommendedName>
</protein>
<dbReference type="OrthoDB" id="9760528at2"/>
<evidence type="ECO:0000256" key="3">
    <source>
        <dbReference type="SAM" id="Phobius"/>
    </source>
</evidence>
<reference evidence="4 5" key="1">
    <citation type="submission" date="2019-02" db="EMBL/GenBank/DDBJ databases">
        <title>Deep-cultivation of Planctomycetes and their phenomic and genomic characterization uncovers novel biology.</title>
        <authorList>
            <person name="Wiegand S."/>
            <person name="Jogler M."/>
            <person name="Boedeker C."/>
            <person name="Pinto D."/>
            <person name="Vollmers J."/>
            <person name="Rivas-Marin E."/>
            <person name="Kohn T."/>
            <person name="Peeters S.H."/>
            <person name="Heuer A."/>
            <person name="Rast P."/>
            <person name="Oberbeckmann S."/>
            <person name="Bunk B."/>
            <person name="Jeske O."/>
            <person name="Meyerdierks A."/>
            <person name="Storesund J.E."/>
            <person name="Kallscheuer N."/>
            <person name="Luecker S."/>
            <person name="Lage O.M."/>
            <person name="Pohl T."/>
            <person name="Merkel B.J."/>
            <person name="Hornburger P."/>
            <person name="Mueller R.-W."/>
            <person name="Bruemmer F."/>
            <person name="Labrenz M."/>
            <person name="Spormann A.M."/>
            <person name="Op Den Camp H."/>
            <person name="Overmann J."/>
            <person name="Amann R."/>
            <person name="Jetten M.S.M."/>
            <person name="Mascher T."/>
            <person name="Medema M.H."/>
            <person name="Devos D.P."/>
            <person name="Kaster A.-K."/>
            <person name="Ovreas L."/>
            <person name="Rohde M."/>
            <person name="Galperin M.Y."/>
            <person name="Jogler C."/>
        </authorList>
    </citation>
    <scope>NUCLEOTIDE SEQUENCE [LARGE SCALE GENOMIC DNA]</scope>
    <source>
        <strain evidence="4 5">Pan54</strain>
    </source>
</reference>
<keyword evidence="3" id="KW-1133">Transmembrane helix</keyword>
<feature type="coiled-coil region" evidence="1">
    <location>
        <begin position="285"/>
        <end position="319"/>
    </location>
</feature>
<dbReference type="InterPro" id="IPR050739">
    <property type="entry name" value="MFP"/>
</dbReference>
<feature type="compositionally biased region" description="Basic and acidic residues" evidence="2">
    <location>
        <begin position="477"/>
        <end position="486"/>
    </location>
</feature>
<evidence type="ECO:0000256" key="1">
    <source>
        <dbReference type="SAM" id="Coils"/>
    </source>
</evidence>
<comment type="caution">
    <text evidence="4">The sequence shown here is derived from an EMBL/GenBank/DDBJ whole genome shotgun (WGS) entry which is preliminary data.</text>
</comment>
<feature type="coiled-coil region" evidence="1">
    <location>
        <begin position="105"/>
        <end position="147"/>
    </location>
</feature>
<evidence type="ECO:0000256" key="2">
    <source>
        <dbReference type="SAM" id="MobiDB-lite"/>
    </source>
</evidence>
<evidence type="ECO:0008006" key="6">
    <source>
        <dbReference type="Google" id="ProtNLM"/>
    </source>
</evidence>
<sequence length="494" mass="55370">MSDLSLKKTETPSTLMRSSTLLLPVAYDESVMPSLQLAKSSRSIRRIAKLLFLALLLTIVVVAIAPWQQSIYGSGNVIAFSPEERPQVIESPIKGRIVSWGEGIYENAEVKKGDLIAEIQDLDESYRMRLEQKLNNSERTVVAVEQQLAANKRALEAALTLVDSFSSQVVAYKKVKQETIAAQDAYMEMARKKVEAEKQQLLEYEAAIPQLKAEAQRMEMLYQENNISLQKVQEVKRKLSEAEAKVARAEAYVSSAESELEGKIRERISKIEKAQIDIDYAEATLRKVRGDISKAESDVAKTEQELNKSQKILIESQTELSRQERQTLISPCDGYVVQINPNMGTAVLKEGDPICTIVPLTSDRAVQIWLQGNDAPLIQKGRHVRLQFEGWPALQFAGWPSVAVGTFGGEVVSIDATDNSKGQFRILVKPVESGQDWPGDRYLRQGVRANGWVILDRVPLWYEIWRRLNGFPVLPPEDGKSSDKNKPKPPKIPK</sequence>
<proteinExistence type="predicted"/>